<dbReference type="EnsemblMetazoa" id="XM_777078">
    <property type="protein sequence ID" value="XP_782171"/>
    <property type="gene ID" value="LOC576809"/>
</dbReference>
<dbReference type="PIRSF" id="PIRSF006060">
    <property type="entry name" value="AA_transporter"/>
    <property type="match status" value="1"/>
</dbReference>
<feature type="transmembrane region" description="Helical" evidence="7">
    <location>
        <begin position="235"/>
        <end position="254"/>
    </location>
</feature>
<reference evidence="10" key="1">
    <citation type="submission" date="2015-02" db="EMBL/GenBank/DDBJ databases">
        <title>Genome sequencing for Strongylocentrotus purpuratus.</title>
        <authorList>
            <person name="Murali S."/>
            <person name="Liu Y."/>
            <person name="Vee V."/>
            <person name="English A."/>
            <person name="Wang M."/>
            <person name="Skinner E."/>
            <person name="Han Y."/>
            <person name="Muzny D.M."/>
            <person name="Worley K.C."/>
            <person name="Gibbs R.A."/>
        </authorList>
    </citation>
    <scope>NUCLEOTIDE SEQUENCE</scope>
</reference>
<evidence type="ECO:0000313" key="9">
    <source>
        <dbReference type="EnsemblMetazoa" id="XP_003730531"/>
    </source>
</evidence>
<accession>A0A7M7LPR4</accession>
<feature type="transmembrane region" description="Helical" evidence="7">
    <location>
        <begin position="170"/>
        <end position="189"/>
    </location>
</feature>
<dbReference type="FunCoup" id="A0A7M7LPR4">
    <property type="interactions" value="98"/>
</dbReference>
<dbReference type="GO" id="GO:0006865">
    <property type="term" value="P:amino acid transport"/>
    <property type="evidence" value="ECO:0000318"/>
    <property type="project" value="GO_Central"/>
</dbReference>
<keyword evidence="10" id="KW-1185">Reference proteome</keyword>
<feature type="transmembrane region" description="Helical" evidence="7">
    <location>
        <begin position="364"/>
        <end position="383"/>
    </location>
</feature>
<feature type="transmembrane region" description="Helical" evidence="7">
    <location>
        <begin position="581"/>
        <end position="600"/>
    </location>
</feature>
<dbReference type="Gene3D" id="1.20.1740.10">
    <property type="entry name" value="Amino acid/polyamine transporter I"/>
    <property type="match status" value="2"/>
</dbReference>
<dbReference type="RefSeq" id="XP_030842804.1">
    <property type="nucleotide sequence ID" value="XM_030986944.1"/>
</dbReference>
<dbReference type="RefSeq" id="XP_003730531.1">
    <property type="nucleotide sequence ID" value="XM_003730483.3"/>
</dbReference>
<dbReference type="InterPro" id="IPR002293">
    <property type="entry name" value="AA/rel_permease1"/>
</dbReference>
<dbReference type="InterPro" id="IPR029485">
    <property type="entry name" value="CAT_C"/>
</dbReference>
<evidence type="ECO:0000256" key="1">
    <source>
        <dbReference type="ARBA" id="ARBA00004141"/>
    </source>
</evidence>
<keyword evidence="4 7" id="KW-1133">Transmembrane helix</keyword>
<dbReference type="OMA" id="REERHGW"/>
<feature type="transmembrane region" description="Helical" evidence="7">
    <location>
        <begin position="98"/>
        <end position="119"/>
    </location>
</feature>
<feature type="transmembrane region" description="Helical" evidence="7">
    <location>
        <begin position="35"/>
        <end position="54"/>
    </location>
</feature>
<dbReference type="AlphaFoldDB" id="A0A7M7LPR4"/>
<dbReference type="Proteomes" id="UP000007110">
    <property type="component" value="Unassembled WGS sequence"/>
</dbReference>
<dbReference type="GeneID" id="576809"/>
<dbReference type="GeneID" id="115918219"/>
<evidence type="ECO:0000256" key="3">
    <source>
        <dbReference type="ARBA" id="ARBA00022692"/>
    </source>
</evidence>
<evidence type="ECO:0000259" key="8">
    <source>
        <dbReference type="Pfam" id="PF13906"/>
    </source>
</evidence>
<dbReference type="RefSeq" id="XP_782171.3">
    <property type="nucleotide sequence ID" value="XM_777078.5"/>
</dbReference>
<feature type="transmembrane region" description="Helical" evidence="7">
    <location>
        <begin position="553"/>
        <end position="575"/>
    </location>
</feature>
<feature type="region of interest" description="Disordered" evidence="6">
    <location>
        <begin position="616"/>
        <end position="642"/>
    </location>
</feature>
<dbReference type="PANTHER" id="PTHR43243">
    <property type="entry name" value="INNER MEMBRANE TRANSPORTER YGJI-RELATED"/>
    <property type="match status" value="1"/>
</dbReference>
<comment type="subcellular location">
    <subcellularLocation>
        <location evidence="1">Membrane</location>
        <topology evidence="1">Multi-pass membrane protein</topology>
    </subcellularLocation>
</comment>
<reference evidence="9" key="2">
    <citation type="submission" date="2021-01" db="UniProtKB">
        <authorList>
            <consortium name="EnsemblMetazoa"/>
        </authorList>
    </citation>
    <scope>IDENTIFICATION</scope>
</reference>
<evidence type="ECO:0000256" key="6">
    <source>
        <dbReference type="SAM" id="MobiDB-lite"/>
    </source>
</evidence>
<name>A0A7M7LPR4_STRPU</name>
<protein>
    <recommendedName>
        <fullName evidence="8">Cationic amino acid transporter C-terminal domain-containing protein</fullName>
    </recommendedName>
</protein>
<keyword evidence="5 7" id="KW-0472">Membrane</keyword>
<evidence type="ECO:0000256" key="4">
    <source>
        <dbReference type="ARBA" id="ARBA00022989"/>
    </source>
</evidence>
<evidence type="ECO:0000256" key="5">
    <source>
        <dbReference type="ARBA" id="ARBA00023136"/>
    </source>
</evidence>
<organism evidence="9 10">
    <name type="scientific">Strongylocentrotus purpuratus</name>
    <name type="common">Purple sea urchin</name>
    <dbReference type="NCBI Taxonomy" id="7668"/>
    <lineage>
        <taxon>Eukaryota</taxon>
        <taxon>Metazoa</taxon>
        <taxon>Echinodermata</taxon>
        <taxon>Eleutherozoa</taxon>
        <taxon>Echinozoa</taxon>
        <taxon>Echinoidea</taxon>
        <taxon>Euechinoidea</taxon>
        <taxon>Echinacea</taxon>
        <taxon>Camarodonta</taxon>
        <taxon>Echinidea</taxon>
        <taxon>Strongylocentrotidae</taxon>
        <taxon>Strongylocentrotus</taxon>
    </lineage>
</organism>
<proteinExistence type="predicted"/>
<dbReference type="OrthoDB" id="3900342at2759"/>
<feature type="transmembrane region" description="Helical" evidence="7">
    <location>
        <begin position="266"/>
        <end position="294"/>
    </location>
</feature>
<feature type="transmembrane region" description="Helical" evidence="7">
    <location>
        <begin position="490"/>
        <end position="509"/>
    </location>
</feature>
<dbReference type="InParanoid" id="A0A7M7LPR4"/>
<feature type="transmembrane region" description="Helical" evidence="7">
    <location>
        <begin position="66"/>
        <end position="86"/>
    </location>
</feature>
<feature type="compositionally biased region" description="Polar residues" evidence="6">
    <location>
        <begin position="618"/>
        <end position="630"/>
    </location>
</feature>
<keyword evidence="3 7" id="KW-0812">Transmembrane</keyword>
<evidence type="ECO:0000256" key="2">
    <source>
        <dbReference type="ARBA" id="ARBA00022448"/>
    </source>
</evidence>
<dbReference type="Pfam" id="PF13906">
    <property type="entry name" value="AA_permease_C"/>
    <property type="match status" value="1"/>
</dbReference>
<keyword evidence="2" id="KW-0813">Transport</keyword>
<dbReference type="KEGG" id="spu:115918219"/>
<feature type="domain" description="Cationic amino acid transporter C-terminal" evidence="8">
    <location>
        <begin position="553"/>
        <end position="603"/>
    </location>
</feature>
<feature type="transmembrane region" description="Helical" evidence="7">
    <location>
        <begin position="521"/>
        <end position="541"/>
    </location>
</feature>
<evidence type="ECO:0000256" key="7">
    <source>
        <dbReference type="SAM" id="Phobius"/>
    </source>
</evidence>
<dbReference type="PANTHER" id="PTHR43243:SF4">
    <property type="entry name" value="CATIONIC AMINO ACID TRANSPORTER 4"/>
    <property type="match status" value="1"/>
</dbReference>
<dbReference type="GO" id="GO:0005886">
    <property type="term" value="C:plasma membrane"/>
    <property type="evidence" value="ECO:0000318"/>
    <property type="project" value="GO_Central"/>
</dbReference>
<dbReference type="EnsemblMetazoa" id="XM_003730483">
    <property type="protein sequence ID" value="XP_003730531"/>
    <property type="gene ID" value="LOC576809"/>
</dbReference>
<feature type="transmembrane region" description="Helical" evidence="7">
    <location>
        <begin position="196"/>
        <end position="215"/>
    </location>
</feature>
<dbReference type="EnsemblMetazoa" id="XM_030986944">
    <property type="protein sequence ID" value="XP_030842804"/>
    <property type="gene ID" value="LOC115918219"/>
</dbReference>
<dbReference type="KEGG" id="spu:576809"/>
<evidence type="ECO:0000313" key="10">
    <source>
        <dbReference type="Proteomes" id="UP000007110"/>
    </source>
</evidence>
<sequence>MGSNACISFLKTLSRKKQFGDEDTYSTPLRRYLSTLDLTFLGIGSMFGAGLYVLTGTVAKEYAGPAVFVSYFIAGLASLFASLCYAEFSCRIPRTGSAYLFTYVTIGELWAFLIGWNMILEYTASAASVGRSFSGYIDELSNGAYSNFTITYVMGNKTWDVPFIAPYPDILGAGYCLFVMIFVLLGVGTSSILNNIFLLINVVAVGIIIGLGAKYADISNWQEDGGFAPYGFQGIITGAATCFYSFVGFDVIAISSEETLNPRKSIPIAMVSSIVIITVVYMIPSAILTLMIPYQEINAASAFSQAFAYNGVLWAKWAVGVGAICATFTCILTSLFCLPRSLYAMASDGLLFECFATVNSRTQVPVTAGIIFGFFVALLDIFFTLVDLVAFLSIGVLCAYGIVAASIVILRYRPGGYNINLSIQDSFLSDQDGTKGEIHTLIPLRSSTSTEPILSHSDSAHDLHLAGALKEKYRGWPILWRLYGYPPGKVVLVALLIGILLGVGAMSLGLHGYEYLFALEWWAILLMIVLLTASLVCFSVIPLHYQNDPGEQFSVPFVPLIPILSVLLNCGLMLMLTWITWIRFAVWMALGLLIYGFYGYKHSKVGLQERREAEEEQFVTQTSPTPSYGSLPNDGNGLMTPS</sequence>
<dbReference type="GO" id="GO:0015171">
    <property type="term" value="F:amino acid transmembrane transporter activity"/>
    <property type="evidence" value="ECO:0000318"/>
    <property type="project" value="GO_Central"/>
</dbReference>
<dbReference type="Pfam" id="PF13520">
    <property type="entry name" value="AA_permease_2"/>
    <property type="match status" value="1"/>
</dbReference>
<feature type="transmembrane region" description="Helical" evidence="7">
    <location>
        <begin position="314"/>
        <end position="338"/>
    </location>
</feature>
<feature type="transmembrane region" description="Helical" evidence="7">
    <location>
        <begin position="389"/>
        <end position="410"/>
    </location>
</feature>